<proteinExistence type="predicted"/>
<evidence type="ECO:0000313" key="2">
    <source>
        <dbReference type="EMBL" id="QHR89764.1"/>
    </source>
</evidence>
<sequence>MNEEEALREASTVQLSYRPEQNSMAGMKQPLPFPLDLTYVINTCPRPSPLYHLD</sequence>
<geneLocation type="mitochondrion" evidence="2"/>
<dbReference type="AlphaFoldDB" id="A0A6B9XPE4"/>
<feature type="region of interest" description="Disordered" evidence="1">
    <location>
        <begin position="1"/>
        <end position="20"/>
    </location>
</feature>
<reference evidence="2" key="1">
    <citation type="submission" date="2019-03" db="EMBL/GenBank/DDBJ databases">
        <title>Largest Complete Mitochondrial Genome of a Gymnosperm, Sitka Spruce (Picea sitchensis), Indicates Complex Physical Structure.</title>
        <authorList>
            <person name="Jackman S.D."/>
            <person name="Coombe L."/>
            <person name="Warren R."/>
            <person name="Kirk H."/>
            <person name="Trinh E."/>
            <person name="McLeod T."/>
            <person name="Pleasance S."/>
            <person name="Pandoh P."/>
            <person name="Zhao Y."/>
            <person name="Coope R."/>
            <person name="Bousquet J."/>
            <person name="Bohlmann J.C."/>
            <person name="Jones S.J.M."/>
            <person name="Birol I."/>
        </authorList>
    </citation>
    <scope>NUCLEOTIDE SEQUENCE</scope>
    <source>
        <strain evidence="2">Q903</strain>
    </source>
</reference>
<dbReference type="EMBL" id="MK697699">
    <property type="protein sequence ID" value="QHR89764.1"/>
    <property type="molecule type" value="Genomic_DNA"/>
</dbReference>
<accession>A0A6B9XPE4</accession>
<feature type="compositionally biased region" description="Polar residues" evidence="1">
    <location>
        <begin position="11"/>
        <end position="20"/>
    </location>
</feature>
<organism evidence="2">
    <name type="scientific">Picea sitchensis</name>
    <name type="common">Sitka spruce</name>
    <name type="synonym">Pinus sitchensis</name>
    <dbReference type="NCBI Taxonomy" id="3332"/>
    <lineage>
        <taxon>Eukaryota</taxon>
        <taxon>Viridiplantae</taxon>
        <taxon>Streptophyta</taxon>
        <taxon>Embryophyta</taxon>
        <taxon>Tracheophyta</taxon>
        <taxon>Spermatophyta</taxon>
        <taxon>Pinopsida</taxon>
        <taxon>Pinidae</taxon>
        <taxon>Conifers I</taxon>
        <taxon>Pinales</taxon>
        <taxon>Pinaceae</taxon>
        <taxon>Picea</taxon>
    </lineage>
</organism>
<protein>
    <submittedName>
        <fullName evidence="2">Uncharacterized protein</fullName>
    </submittedName>
</protein>
<gene>
    <name evidence="2" type="primary">orf03809</name>
    <name evidence="2" type="ORF">Q903MT_gene3786</name>
</gene>
<evidence type="ECO:0000256" key="1">
    <source>
        <dbReference type="SAM" id="MobiDB-lite"/>
    </source>
</evidence>
<keyword evidence="2" id="KW-0496">Mitochondrion</keyword>
<name>A0A6B9XPE4_PICSI</name>